<keyword evidence="3" id="KW-1185">Reference proteome</keyword>
<dbReference type="InterPro" id="IPR017853">
    <property type="entry name" value="GH"/>
</dbReference>
<dbReference type="GeneID" id="93730640"/>
<dbReference type="Gene3D" id="3.20.20.80">
    <property type="entry name" value="Glycosidases"/>
    <property type="match status" value="1"/>
</dbReference>
<evidence type="ECO:0000313" key="2">
    <source>
        <dbReference type="EMBL" id="EFG07887.1"/>
    </source>
</evidence>
<accession>E2PVH3</accession>
<dbReference type="InterPro" id="IPR015020">
    <property type="entry name" value="Rv2525c-like_Glyco_Hydro-like"/>
</dbReference>
<dbReference type="EMBL" id="CM000913">
    <property type="protein sequence ID" value="EFG07887.1"/>
    <property type="molecule type" value="Genomic_DNA"/>
</dbReference>
<dbReference type="RefSeq" id="WP_003961061.1">
    <property type="nucleotide sequence ID" value="NZ_CM000913.1"/>
</dbReference>
<proteinExistence type="predicted"/>
<dbReference type="OrthoDB" id="5171321at2"/>
<evidence type="ECO:0000259" key="1">
    <source>
        <dbReference type="Pfam" id="PF08924"/>
    </source>
</evidence>
<name>E2PVH3_STRCL</name>
<dbReference type="eggNOG" id="COG4991">
    <property type="taxonomic scope" value="Bacteria"/>
</dbReference>
<dbReference type="KEGG" id="sclf:BB341_14465"/>
<dbReference type="AlphaFoldDB" id="E2PVH3"/>
<feature type="domain" description="Rv2525c-like glycoside hydrolase-like" evidence="1">
    <location>
        <begin position="76"/>
        <end position="294"/>
    </location>
</feature>
<dbReference type="SUPFAM" id="SSF51445">
    <property type="entry name" value="(Trans)glycosidases"/>
    <property type="match status" value="1"/>
</dbReference>
<gene>
    <name evidence="2" type="ORF">SCLAV_2814</name>
</gene>
<organism evidence="2 3">
    <name type="scientific">Streptomyces clavuligerus</name>
    <dbReference type="NCBI Taxonomy" id="1901"/>
    <lineage>
        <taxon>Bacteria</taxon>
        <taxon>Bacillati</taxon>
        <taxon>Actinomycetota</taxon>
        <taxon>Actinomycetes</taxon>
        <taxon>Kitasatosporales</taxon>
        <taxon>Streptomycetaceae</taxon>
        <taxon>Streptomyces</taxon>
    </lineage>
</organism>
<evidence type="ECO:0000313" key="3">
    <source>
        <dbReference type="Proteomes" id="UP000002357"/>
    </source>
</evidence>
<sequence>MRTRSRAQAAAALVLTALLGVPDLLLSPSPGPRTDTAYTSTSTTGMQADTTEDTAVTFRGLVFDLCEAPPLAVMSAWRKSSPYGAVGVPYAGRGGECPGRSRPTRSWVAEVHRMGWRLLPLFTGAQPPCAKPLADGPPVAAAGREGAVVREGVIGRAPVAQGQEEGSEAVRAAHALGMTRGSALYVSLKSYDLDDPSCVRTTLDYIRAWNREVRRHGYVPGLRSHADAGVLHMEHARRAGTGDLPSAMWFARWNHRPSLYEERALHPYAWRVKRRIHQYEGEVTEEYGGHRLTVGRSLADAPVARIRR</sequence>
<dbReference type="STRING" id="1901.BB341_14465"/>
<protein>
    <submittedName>
        <fullName evidence="2">Peptidoglycan-binding domain 1 protein</fullName>
    </submittedName>
</protein>
<dbReference type="Pfam" id="PF08924">
    <property type="entry name" value="Rv2525c_GlyHyd-like"/>
    <property type="match status" value="1"/>
</dbReference>
<reference evidence="2 3" key="1">
    <citation type="journal article" date="2010" name="Genome Biol. Evol.">
        <title>The sequence of a 1.8-mb bacterial linear plasmid reveals a rich evolutionary reservoir of secondary metabolic pathways.</title>
        <authorList>
            <person name="Medema M.H."/>
            <person name="Trefzer A."/>
            <person name="Kovalchuk A."/>
            <person name="van den Berg M."/>
            <person name="Mueller U."/>
            <person name="Heijne W."/>
            <person name="Wu L."/>
            <person name="Alam M.T."/>
            <person name="Ronning C.M."/>
            <person name="Nierman W.C."/>
            <person name="Bovenberg R.A.L."/>
            <person name="Breitling R."/>
            <person name="Takano E."/>
        </authorList>
    </citation>
    <scope>NUCLEOTIDE SEQUENCE [LARGE SCALE GENOMIC DNA]</scope>
    <source>
        <strain evidence="3">ATCC 27064 / DSM 738 / JCM 4710 / NBRC 13307 / NCIMB 12785 / NRRL 3585 / VKM Ac-602</strain>
    </source>
</reference>
<dbReference type="Proteomes" id="UP000002357">
    <property type="component" value="Chromosome"/>
</dbReference>